<dbReference type="InterPro" id="IPR014721">
    <property type="entry name" value="Ribsml_uS5_D2-typ_fold_subgr"/>
</dbReference>
<gene>
    <name evidence="5" type="ORF">A2637_03695</name>
</gene>
<dbReference type="Pfam" id="PF05362">
    <property type="entry name" value="Lon_C"/>
    <property type="match status" value="1"/>
</dbReference>
<dbReference type="InterPro" id="IPR008269">
    <property type="entry name" value="Lon_proteolytic"/>
</dbReference>
<comment type="catalytic activity">
    <reaction evidence="2">
        <text>Hydrolysis of proteins in presence of ATP.</text>
        <dbReference type="EC" id="3.4.21.53"/>
    </reaction>
</comment>
<dbReference type="GO" id="GO:0004252">
    <property type="term" value="F:serine-type endopeptidase activity"/>
    <property type="evidence" value="ECO:0007669"/>
    <property type="project" value="UniProtKB-UniRule"/>
</dbReference>
<dbReference type="InterPro" id="IPR027065">
    <property type="entry name" value="Lon_Prtase"/>
</dbReference>
<dbReference type="InterPro" id="IPR046843">
    <property type="entry name" value="LonB_AAA-LID"/>
</dbReference>
<keyword evidence="1 2" id="KW-0645">Protease</keyword>
<protein>
    <recommendedName>
        <fullName evidence="2">endopeptidase La</fullName>
        <ecNumber evidence="2">3.4.21.53</ecNumber>
    </recommendedName>
</protein>
<feature type="active site" evidence="2">
    <location>
        <position position="658"/>
    </location>
</feature>
<dbReference type="Gene3D" id="1.10.8.60">
    <property type="match status" value="1"/>
</dbReference>
<comment type="similarity">
    <text evidence="2">Belongs to the peptidase S16 family.</text>
</comment>
<proteinExistence type="inferred from homology"/>
<dbReference type="GO" id="GO:0004176">
    <property type="term" value="F:ATP-dependent peptidase activity"/>
    <property type="evidence" value="ECO:0007669"/>
    <property type="project" value="UniProtKB-UniRule"/>
</dbReference>
<comment type="caution">
    <text evidence="5">The sequence shown here is derived from an EMBL/GenBank/DDBJ whole genome shotgun (WGS) entry which is preliminary data.</text>
</comment>
<dbReference type="PRINTS" id="PR00830">
    <property type="entry name" value="ENDOLAPTASE"/>
</dbReference>
<keyword evidence="2" id="KW-0720">Serine protease</keyword>
<dbReference type="EC" id="3.4.21.53" evidence="2"/>
<dbReference type="GO" id="GO:0006508">
    <property type="term" value="P:proteolysis"/>
    <property type="evidence" value="ECO:0007669"/>
    <property type="project" value="UniProtKB-KW"/>
</dbReference>
<feature type="active site" evidence="2">
    <location>
        <position position="701"/>
    </location>
</feature>
<dbReference type="InterPro" id="IPR020568">
    <property type="entry name" value="Ribosomal_Su5_D2-typ_SF"/>
</dbReference>
<dbReference type="EMBL" id="MFSY01000030">
    <property type="protein sequence ID" value="OGI47051.1"/>
    <property type="molecule type" value="Genomic_DNA"/>
</dbReference>
<feature type="coiled-coil region" evidence="3">
    <location>
        <begin position="135"/>
        <end position="166"/>
    </location>
</feature>
<dbReference type="Pfam" id="PF20437">
    <property type="entry name" value="LonC_helical"/>
    <property type="match status" value="1"/>
</dbReference>
<accession>A0A1F6TPJ4</accession>
<dbReference type="PROSITE" id="PS51786">
    <property type="entry name" value="LON_PROTEOLYTIC"/>
    <property type="match status" value="1"/>
</dbReference>
<evidence type="ECO:0000313" key="5">
    <source>
        <dbReference type="EMBL" id="OGI47051.1"/>
    </source>
</evidence>
<keyword evidence="3" id="KW-0175">Coiled coil</keyword>
<dbReference type="GO" id="GO:0005524">
    <property type="term" value="F:ATP binding"/>
    <property type="evidence" value="ECO:0007669"/>
    <property type="project" value="InterPro"/>
</dbReference>
<dbReference type="InterPro" id="IPR041699">
    <property type="entry name" value="AAA_32"/>
</dbReference>
<dbReference type="AlphaFoldDB" id="A0A1F6TPJ4"/>
<dbReference type="InterPro" id="IPR027417">
    <property type="entry name" value="P-loop_NTPase"/>
</dbReference>
<feature type="domain" description="Lon proteolytic" evidence="4">
    <location>
        <begin position="568"/>
        <end position="763"/>
    </location>
</feature>
<dbReference type="Pfam" id="PF20436">
    <property type="entry name" value="LonB_AAA-LID"/>
    <property type="match status" value="1"/>
</dbReference>
<dbReference type="SUPFAM" id="SSF52540">
    <property type="entry name" value="P-loop containing nucleoside triphosphate hydrolases"/>
    <property type="match status" value="1"/>
</dbReference>
<evidence type="ECO:0000259" key="4">
    <source>
        <dbReference type="PROSITE" id="PS51786"/>
    </source>
</evidence>
<evidence type="ECO:0000256" key="3">
    <source>
        <dbReference type="SAM" id="Coils"/>
    </source>
</evidence>
<dbReference type="SUPFAM" id="SSF54211">
    <property type="entry name" value="Ribosomal protein S5 domain 2-like"/>
    <property type="match status" value="1"/>
</dbReference>
<dbReference type="Pfam" id="PF13654">
    <property type="entry name" value="AAA_32"/>
    <property type="match status" value="1"/>
</dbReference>
<dbReference type="PANTHER" id="PTHR10046">
    <property type="entry name" value="ATP DEPENDENT LON PROTEASE FAMILY MEMBER"/>
    <property type="match status" value="1"/>
</dbReference>
<dbReference type="Gene3D" id="3.30.230.10">
    <property type="match status" value="1"/>
</dbReference>
<evidence type="ECO:0000256" key="2">
    <source>
        <dbReference type="PROSITE-ProRule" id="PRU01122"/>
    </source>
</evidence>
<dbReference type="STRING" id="1817764.A2637_03695"/>
<dbReference type="InterPro" id="IPR046844">
    <property type="entry name" value="Lon-like_helical"/>
</dbReference>
<name>A0A1F6TPJ4_9PROT</name>
<keyword evidence="2" id="KW-0378">Hydrolase</keyword>
<evidence type="ECO:0000313" key="6">
    <source>
        <dbReference type="Proteomes" id="UP000179360"/>
    </source>
</evidence>
<sequence length="807" mass="89858">MPGVQRLDPAVLCWRVDPEQFSFTTTAELEDLTQIIGQARATEAIQFGIGIRREGYNLFVLGPPGTGRHAIVRRFLEEQAAREQPPTDWCYVNNFDQPHKPRALRLPPGIGVKLRQDMERVLEDLKGAIPAAFESEEYRARRQELEERLKERHEQAFEELRKQAEVHHIALIRTPAGMAFAPTRKGEVLSPEEFQKLPEAEQKRIEAVIATLQESLEKIIHQLPQWKRESQQRTRDLERDVTLAAVGHLIAELRKEYAALPEVLDYLDAVQQAVIENADDFKHTEEGPELSLFGISISRAGRAPSLRQYQVNVIVDHGATRGAPVVYEDSPAYQELIGRVEHQAQMGALLTDFTLIKPGALHRANGGYLVLDARKVLLQPYAWEGLKRCLSAREIRIESLGQMLSLISTVSLEPVPIPLNVKVVLLGERILYYLLYHFDPDFRELFKVAADFEESMHREPESPLLYARLIATLARRDNLLPLDRGACARVIEQAARLVADMERLSIRVQDITDLLREADHWARAAGRDVVTRDDVQRAVDARIRRSDRVRERMQDEIRRATILIDTAGARTGQVNGLSVVQLGELAFGHPSRLTARVRLGKGEVLDIQREVELSGPIHSKGVLILAGFLGARYCAERPLALSASLVFEQTYGAVEGDSASSAELYALLSALAEAPIKQALAVTGSVNQHGEVQAIGGVNEKIEGFFDICRSRGLTGEQGVLIPAANAKHLMLRQDVIEACEQGKFHVYPVTTVDEGIELLTGIAAGARDGDGRFPEGSINRRVEERLAILAELARVYAAPPEAVGPP</sequence>
<reference evidence="5 6" key="1">
    <citation type="journal article" date="2016" name="Nat. Commun.">
        <title>Thousands of microbial genomes shed light on interconnected biogeochemical processes in an aquifer system.</title>
        <authorList>
            <person name="Anantharaman K."/>
            <person name="Brown C.T."/>
            <person name="Hug L.A."/>
            <person name="Sharon I."/>
            <person name="Castelle C.J."/>
            <person name="Probst A.J."/>
            <person name="Thomas B.C."/>
            <person name="Singh A."/>
            <person name="Wilkins M.J."/>
            <person name="Karaoz U."/>
            <person name="Brodie E.L."/>
            <person name="Williams K.H."/>
            <person name="Hubbard S.S."/>
            <person name="Banfield J.F."/>
        </authorList>
    </citation>
    <scope>NUCLEOTIDE SEQUENCE [LARGE SCALE GENOMIC DNA]</scope>
</reference>
<dbReference type="GO" id="GO:0030163">
    <property type="term" value="P:protein catabolic process"/>
    <property type="evidence" value="ECO:0007669"/>
    <property type="project" value="InterPro"/>
</dbReference>
<dbReference type="Gene3D" id="3.40.50.300">
    <property type="entry name" value="P-loop containing nucleotide triphosphate hydrolases"/>
    <property type="match status" value="2"/>
</dbReference>
<evidence type="ECO:0000256" key="1">
    <source>
        <dbReference type="ARBA" id="ARBA00022670"/>
    </source>
</evidence>
<organism evidence="5 6">
    <name type="scientific">Candidatus Muproteobacteria bacterium RIFCSPHIGHO2_01_FULL_65_16</name>
    <dbReference type="NCBI Taxonomy" id="1817764"/>
    <lineage>
        <taxon>Bacteria</taxon>
        <taxon>Pseudomonadati</taxon>
        <taxon>Pseudomonadota</taxon>
        <taxon>Candidatus Muproteobacteria</taxon>
    </lineage>
</organism>
<dbReference type="Proteomes" id="UP000179360">
    <property type="component" value="Unassembled WGS sequence"/>
</dbReference>